<gene>
    <name evidence="5" type="primary">abc-f</name>
    <name evidence="5" type="ORF">JYB65_08900</name>
</gene>
<dbReference type="SUPFAM" id="SSF52540">
    <property type="entry name" value="P-loop containing nucleoside triphosphate hydrolases"/>
    <property type="match status" value="2"/>
</dbReference>
<keyword evidence="2" id="KW-0067">ATP-binding</keyword>
<dbReference type="SMART" id="SM00382">
    <property type="entry name" value="AAA"/>
    <property type="match status" value="2"/>
</dbReference>
<sequence>MSLINIQQLTFAYEGSYDPIFENTSFQIDTNWKLGFIGRNGRGKTTFLKLLLNQYEYSGTISSSVSFDYFPYPVKNSSQITIDVLEEILPDYEYWRLSKECSLLDLSEEVLYRPFETLSHGEQTKVLLAILFLKENNFLLIDEPTNHLDRQARETVSQYLKRKKSFILVSHDRAFLDTCVDHILSINKTDIEVQQGNFSTWQQNKEYSDQFELAENEKLQKDIKRLSEAARRTSNWSDKTEKSKSGPDVPDRGFVGHKAAKLMKRAKSSELRMEKSIESKSQLLKNIESNDALKIKPIPYPQQKLMEANQLSLFYDEKAIFENISFSVLQGQRIAIQGKNGCGKTSLLKIILGEQKDYQGILNIGNGLKISSISQDTSFLKGELDEFARRHDIDLTLFKTILRKLDFSRLQFEKKMEDFSEGQKKKVLIAKSLCEQAHLYVWDEPLNFIDVLSRIQIENLILEYQPTMLLVEHDKKFVDMIATDILYL</sequence>
<feature type="region of interest" description="Disordered" evidence="3">
    <location>
        <begin position="230"/>
        <end position="254"/>
    </location>
</feature>
<comment type="caution">
    <text evidence="5">The sequence shown here is derived from an EMBL/GenBank/DDBJ whole genome shotgun (WGS) entry which is preliminary data.</text>
</comment>
<dbReference type="AlphaFoldDB" id="A0A939D8Q5"/>
<evidence type="ECO:0000256" key="3">
    <source>
        <dbReference type="SAM" id="MobiDB-lite"/>
    </source>
</evidence>
<dbReference type="Pfam" id="PF00005">
    <property type="entry name" value="ABC_tran"/>
    <property type="match status" value="2"/>
</dbReference>
<dbReference type="GO" id="GO:0016887">
    <property type="term" value="F:ATP hydrolysis activity"/>
    <property type="evidence" value="ECO:0007669"/>
    <property type="project" value="InterPro"/>
</dbReference>
<name>A0A939D8Q5_CLOAM</name>
<dbReference type="GO" id="GO:0005524">
    <property type="term" value="F:ATP binding"/>
    <property type="evidence" value="ECO:0007669"/>
    <property type="project" value="UniProtKB-KW"/>
</dbReference>
<keyword evidence="6" id="KW-1185">Reference proteome</keyword>
<accession>A0A939D8Q5</accession>
<dbReference type="CDD" id="cd03221">
    <property type="entry name" value="ABCF_EF-3"/>
    <property type="match status" value="2"/>
</dbReference>
<dbReference type="PANTHER" id="PTHR42855">
    <property type="entry name" value="ABC TRANSPORTER ATP-BINDING SUBUNIT"/>
    <property type="match status" value="1"/>
</dbReference>
<dbReference type="Gene3D" id="3.40.50.300">
    <property type="entry name" value="P-loop containing nucleotide triphosphate hydrolases"/>
    <property type="match status" value="2"/>
</dbReference>
<dbReference type="PANTHER" id="PTHR42855:SF2">
    <property type="entry name" value="DRUG RESISTANCE ABC TRANSPORTER,ATP-BINDING PROTEIN"/>
    <property type="match status" value="1"/>
</dbReference>
<dbReference type="InterPro" id="IPR003593">
    <property type="entry name" value="AAA+_ATPase"/>
</dbReference>
<evidence type="ECO:0000313" key="6">
    <source>
        <dbReference type="Proteomes" id="UP000664545"/>
    </source>
</evidence>
<protein>
    <submittedName>
        <fullName evidence="5">ABC-F type ribosomal protection protein</fullName>
    </submittedName>
</protein>
<feature type="compositionally biased region" description="Basic and acidic residues" evidence="3">
    <location>
        <begin position="238"/>
        <end position="251"/>
    </location>
</feature>
<dbReference type="NCBIfam" id="NF000355">
    <property type="entry name" value="ribo_prot_ABC_F"/>
    <property type="match status" value="1"/>
</dbReference>
<evidence type="ECO:0000259" key="4">
    <source>
        <dbReference type="PROSITE" id="PS50893"/>
    </source>
</evidence>
<dbReference type="Proteomes" id="UP000664545">
    <property type="component" value="Unassembled WGS sequence"/>
</dbReference>
<dbReference type="InterPro" id="IPR003439">
    <property type="entry name" value="ABC_transporter-like_ATP-bd"/>
</dbReference>
<feature type="domain" description="ABC transporter" evidence="4">
    <location>
        <begin position="4"/>
        <end position="213"/>
    </location>
</feature>
<organism evidence="5 6">
    <name type="scientific">Clostridium aminobutyricum</name>
    <dbReference type="NCBI Taxonomy" id="33953"/>
    <lineage>
        <taxon>Bacteria</taxon>
        <taxon>Bacillati</taxon>
        <taxon>Bacillota</taxon>
        <taxon>Clostridia</taxon>
        <taxon>Eubacteriales</taxon>
        <taxon>Clostridiaceae</taxon>
        <taxon>Clostridium</taxon>
    </lineage>
</organism>
<dbReference type="PROSITE" id="PS50893">
    <property type="entry name" value="ABC_TRANSPORTER_2"/>
    <property type="match status" value="2"/>
</dbReference>
<reference evidence="5" key="1">
    <citation type="submission" date="2021-02" db="EMBL/GenBank/DDBJ databases">
        <title>Abyssanaerobacter marinus gen.nov., sp., nov, anaerobic bacterium isolated from the Onnuri vent field of Indian Ocean and suggestion of Mogibacteriaceae fam. nov., and proposal of reclassification of ambiguous this family's genus member.</title>
        <authorList>
            <person name="Kim Y.J."/>
            <person name="Yang J.-A."/>
        </authorList>
    </citation>
    <scope>NUCLEOTIDE SEQUENCE</scope>
    <source>
        <strain evidence="5">DSM 2634</strain>
    </source>
</reference>
<dbReference type="InterPro" id="IPR051309">
    <property type="entry name" value="ABCF_ATPase"/>
</dbReference>
<dbReference type="InterPro" id="IPR017871">
    <property type="entry name" value="ABC_transporter-like_CS"/>
</dbReference>
<dbReference type="RefSeq" id="WP_206582315.1">
    <property type="nucleotide sequence ID" value="NZ_JAFJZZ010000003.1"/>
</dbReference>
<keyword evidence="1" id="KW-0547">Nucleotide-binding</keyword>
<evidence type="ECO:0000256" key="1">
    <source>
        <dbReference type="ARBA" id="ARBA00022741"/>
    </source>
</evidence>
<feature type="domain" description="ABC transporter" evidence="4">
    <location>
        <begin position="306"/>
        <end position="488"/>
    </location>
</feature>
<dbReference type="PROSITE" id="PS00211">
    <property type="entry name" value="ABC_TRANSPORTER_1"/>
    <property type="match status" value="1"/>
</dbReference>
<dbReference type="EMBL" id="JAFJZZ010000003">
    <property type="protein sequence ID" value="MBN7773479.1"/>
    <property type="molecule type" value="Genomic_DNA"/>
</dbReference>
<evidence type="ECO:0000256" key="2">
    <source>
        <dbReference type="ARBA" id="ARBA00022840"/>
    </source>
</evidence>
<evidence type="ECO:0000313" key="5">
    <source>
        <dbReference type="EMBL" id="MBN7773479.1"/>
    </source>
</evidence>
<dbReference type="InterPro" id="IPR027417">
    <property type="entry name" value="P-loop_NTPase"/>
</dbReference>
<proteinExistence type="predicted"/>